<reference evidence="1 2" key="1">
    <citation type="submission" date="2020-05" db="EMBL/GenBank/DDBJ databases">
        <title>Distinct polysaccharide utilization as determinants for interspecies competition between intestinal Prevotella spp.</title>
        <authorList>
            <person name="Galvez E.J.C."/>
            <person name="Iljazovic A."/>
            <person name="Strowig T."/>
        </authorList>
    </citation>
    <scope>NUCLEOTIDE SEQUENCE [LARGE SCALE GENOMIC DNA]</scope>
    <source>
        <strain evidence="1 2">PMUR</strain>
    </source>
</reference>
<keyword evidence="2" id="KW-1185">Reference proteome</keyword>
<proteinExistence type="predicted"/>
<sequence>MKNIILFVLSVFCINANGQDLQVDNFKTSLSHYETLSKRLLEEIDYIKKHDKELNMKAEPKTRVMNLVINITKEINSNDAKNKRFYDKLKELRDSLGSTQPKSTVTPTTEVSSPVHNQIPIIREENPIETENNGNIRKEDVENPYSEPLRDVRGANYLDNYLSQYTLAEIYEHRNEVKREMSRYNNPKRDAYTYVIGLFEIQYQIYNRNHIKDLLARISTVQANILDKHKSELEEEIIRVNDYRYATKELQRLFGIIDNPPSFGTDATSSKWEDDSSVDINQLRKYLEDNKETEYVYKFNYTKDEFEKYLNGNADARKSIKSLIEEALKNQ</sequence>
<name>A0ABX2AJD8_9BACT</name>
<dbReference type="RefSeq" id="WP_172273346.1">
    <property type="nucleotide sequence ID" value="NZ_CASGMU010000002.1"/>
</dbReference>
<comment type="caution">
    <text evidence="1">The sequence shown here is derived from an EMBL/GenBank/DDBJ whole genome shotgun (WGS) entry which is preliminary data.</text>
</comment>
<evidence type="ECO:0000313" key="2">
    <source>
        <dbReference type="Proteomes" id="UP000714420"/>
    </source>
</evidence>
<dbReference type="EMBL" id="JABKKF010000002">
    <property type="protein sequence ID" value="NPD91221.1"/>
    <property type="molecule type" value="Genomic_DNA"/>
</dbReference>
<organism evidence="1 2">
    <name type="scientific">Xylanibacter muris</name>
    <dbReference type="NCBI Taxonomy" id="2736290"/>
    <lineage>
        <taxon>Bacteria</taxon>
        <taxon>Pseudomonadati</taxon>
        <taxon>Bacteroidota</taxon>
        <taxon>Bacteroidia</taxon>
        <taxon>Bacteroidales</taxon>
        <taxon>Prevotellaceae</taxon>
        <taxon>Xylanibacter</taxon>
    </lineage>
</organism>
<dbReference type="Proteomes" id="UP000714420">
    <property type="component" value="Unassembled WGS sequence"/>
</dbReference>
<accession>A0ABX2AJD8</accession>
<evidence type="ECO:0000313" key="1">
    <source>
        <dbReference type="EMBL" id="NPD91221.1"/>
    </source>
</evidence>
<protein>
    <submittedName>
        <fullName evidence="1">Uncharacterized protein</fullName>
    </submittedName>
</protein>
<gene>
    <name evidence="1" type="ORF">HPS56_02455</name>
</gene>